<dbReference type="Pfam" id="PF13639">
    <property type="entry name" value="zf-RING_2"/>
    <property type="match status" value="1"/>
</dbReference>
<dbReference type="PANTHER" id="PTHR45969:SF9">
    <property type="entry name" value="RING-TYPE DOMAIN-CONTAINING PROTEIN"/>
    <property type="match status" value="1"/>
</dbReference>
<dbReference type="STRING" id="3818.A0A444YDD4"/>
<evidence type="ECO:0000313" key="6">
    <source>
        <dbReference type="EMBL" id="RYQ99941.1"/>
    </source>
</evidence>
<dbReference type="Gene3D" id="3.30.40.10">
    <property type="entry name" value="Zinc/RING finger domain, C3HC4 (zinc finger)"/>
    <property type="match status" value="1"/>
</dbReference>
<dbReference type="AlphaFoldDB" id="A0A444YDD4"/>
<evidence type="ECO:0000256" key="1">
    <source>
        <dbReference type="ARBA" id="ARBA00022723"/>
    </source>
</evidence>
<dbReference type="CDD" id="cd16448">
    <property type="entry name" value="RING-H2"/>
    <property type="match status" value="1"/>
</dbReference>
<dbReference type="InterPro" id="IPR001841">
    <property type="entry name" value="Znf_RING"/>
</dbReference>
<evidence type="ECO:0000256" key="3">
    <source>
        <dbReference type="ARBA" id="ARBA00022833"/>
    </source>
</evidence>
<keyword evidence="1" id="KW-0479">Metal-binding</keyword>
<name>A0A444YDD4_ARAHY</name>
<dbReference type="PROSITE" id="PS50089">
    <property type="entry name" value="ZF_RING_2"/>
    <property type="match status" value="1"/>
</dbReference>
<keyword evidence="2 4" id="KW-0863">Zinc-finger</keyword>
<reference evidence="6 7" key="1">
    <citation type="submission" date="2019-01" db="EMBL/GenBank/DDBJ databases">
        <title>Sequencing of cultivated peanut Arachis hypogaea provides insights into genome evolution and oil improvement.</title>
        <authorList>
            <person name="Chen X."/>
        </authorList>
    </citation>
    <scope>NUCLEOTIDE SEQUENCE [LARGE SCALE GENOMIC DNA]</scope>
    <source>
        <strain evidence="7">cv. Fuhuasheng</strain>
        <tissue evidence="6">Leaves</tissue>
    </source>
</reference>
<dbReference type="SUPFAM" id="SSF57850">
    <property type="entry name" value="RING/U-box"/>
    <property type="match status" value="1"/>
</dbReference>
<evidence type="ECO:0000313" key="7">
    <source>
        <dbReference type="Proteomes" id="UP000289738"/>
    </source>
</evidence>
<proteinExistence type="predicted"/>
<dbReference type="SMART" id="SM00184">
    <property type="entry name" value="RING"/>
    <property type="match status" value="1"/>
</dbReference>
<evidence type="ECO:0000256" key="4">
    <source>
        <dbReference type="PROSITE-ProRule" id="PRU00175"/>
    </source>
</evidence>
<dbReference type="GO" id="GO:0061630">
    <property type="term" value="F:ubiquitin protein ligase activity"/>
    <property type="evidence" value="ECO:0007669"/>
    <property type="project" value="TreeGrafter"/>
</dbReference>
<dbReference type="EMBL" id="SDMP01000017">
    <property type="protein sequence ID" value="RYQ99941.1"/>
    <property type="molecule type" value="Genomic_DNA"/>
</dbReference>
<keyword evidence="7" id="KW-1185">Reference proteome</keyword>
<evidence type="ECO:0000256" key="2">
    <source>
        <dbReference type="ARBA" id="ARBA00022771"/>
    </source>
</evidence>
<accession>A0A444YDD4</accession>
<protein>
    <recommendedName>
        <fullName evidence="5">RING-type domain-containing protein</fullName>
    </recommendedName>
</protein>
<comment type="caution">
    <text evidence="6">The sequence shown here is derived from an EMBL/GenBank/DDBJ whole genome shotgun (WGS) entry which is preliminary data.</text>
</comment>
<dbReference type="GO" id="GO:0008270">
    <property type="term" value="F:zinc ion binding"/>
    <property type="evidence" value="ECO:0007669"/>
    <property type="project" value="UniProtKB-KW"/>
</dbReference>
<feature type="domain" description="RING-type" evidence="5">
    <location>
        <begin position="182"/>
        <end position="234"/>
    </location>
</feature>
<evidence type="ECO:0000259" key="5">
    <source>
        <dbReference type="PROSITE" id="PS50089"/>
    </source>
</evidence>
<gene>
    <name evidence="6" type="ORF">Ahy_B07g087960</name>
</gene>
<dbReference type="Gramene" id="arahy.Tifrunner.gnm2.ann2.Ah17g104100.1">
    <property type="protein sequence ID" value="arahy.Tifrunner.gnm2.ann2.Ah17g104100.1-CDS-1"/>
    <property type="gene ID" value="arahy.Tifrunner.gnm2.ann2.Ah17g104100"/>
</dbReference>
<keyword evidence="3" id="KW-0862">Zinc</keyword>
<dbReference type="PANTHER" id="PTHR45969">
    <property type="entry name" value="RING ZINC FINGER PROTEIN-RELATED"/>
    <property type="match status" value="1"/>
</dbReference>
<dbReference type="Proteomes" id="UP000289738">
    <property type="component" value="Chromosome B07"/>
</dbReference>
<sequence length="246" mass="28029">MEFTSFSWEINSIEDPSIPQEFCFDDCFSIIFSFTKELIQITQPTSPTSDSEVDFSYTTLANEAFLVPSDILCNCTPFTDLNGENAAFLHDVFSSLPISRQILDQILPAMGETARTIRSHEGCDSTMPEIVVNLYVTTHIVVEDSDFYNDDLRQNVPELAQLVNLLERPRIDNQEDDAEQQCAICLEEFGHSIQDSSAEVVRTNCSHVFHESCIFRWLRRCADRQSPYSCPLCRCSIFPNSQIHDE</sequence>
<dbReference type="GO" id="GO:0016567">
    <property type="term" value="P:protein ubiquitination"/>
    <property type="evidence" value="ECO:0007669"/>
    <property type="project" value="TreeGrafter"/>
</dbReference>
<organism evidence="6 7">
    <name type="scientific">Arachis hypogaea</name>
    <name type="common">Peanut</name>
    <dbReference type="NCBI Taxonomy" id="3818"/>
    <lineage>
        <taxon>Eukaryota</taxon>
        <taxon>Viridiplantae</taxon>
        <taxon>Streptophyta</taxon>
        <taxon>Embryophyta</taxon>
        <taxon>Tracheophyta</taxon>
        <taxon>Spermatophyta</taxon>
        <taxon>Magnoliopsida</taxon>
        <taxon>eudicotyledons</taxon>
        <taxon>Gunneridae</taxon>
        <taxon>Pentapetalae</taxon>
        <taxon>rosids</taxon>
        <taxon>fabids</taxon>
        <taxon>Fabales</taxon>
        <taxon>Fabaceae</taxon>
        <taxon>Papilionoideae</taxon>
        <taxon>50 kb inversion clade</taxon>
        <taxon>dalbergioids sensu lato</taxon>
        <taxon>Dalbergieae</taxon>
        <taxon>Pterocarpus clade</taxon>
        <taxon>Arachis</taxon>
    </lineage>
</organism>
<dbReference type="InterPro" id="IPR013083">
    <property type="entry name" value="Znf_RING/FYVE/PHD"/>
</dbReference>